<dbReference type="EMBL" id="MN739867">
    <property type="protein sequence ID" value="QHT75341.1"/>
    <property type="molecule type" value="Genomic_DNA"/>
</dbReference>
<sequence>MLLTSFTGNKVENYLKENIGKNLSLRKMHKDLKISRKTIISLVKQSKNIKPVKPIDVGSNAFFLHVYTYVIKKE</sequence>
<protein>
    <submittedName>
        <fullName evidence="1">Uncharacterized protein</fullName>
    </submittedName>
</protein>
<evidence type="ECO:0000313" key="1">
    <source>
        <dbReference type="EMBL" id="QHT75341.1"/>
    </source>
</evidence>
<proteinExistence type="predicted"/>
<name>A0A6C0H464_9ZZZZ</name>
<reference evidence="1" key="1">
    <citation type="journal article" date="2020" name="Nature">
        <title>Giant virus diversity and host interactions through global metagenomics.</title>
        <authorList>
            <person name="Schulz F."/>
            <person name="Roux S."/>
            <person name="Paez-Espino D."/>
            <person name="Jungbluth S."/>
            <person name="Walsh D.A."/>
            <person name="Denef V.J."/>
            <person name="McMahon K.D."/>
            <person name="Konstantinidis K.T."/>
            <person name="Eloe-Fadrosh E.A."/>
            <person name="Kyrpides N.C."/>
            <person name="Woyke T."/>
        </authorList>
    </citation>
    <scope>NUCLEOTIDE SEQUENCE</scope>
    <source>
        <strain evidence="1">GVMAG-M-3300023179-63</strain>
    </source>
</reference>
<organism evidence="1">
    <name type="scientific">viral metagenome</name>
    <dbReference type="NCBI Taxonomy" id="1070528"/>
    <lineage>
        <taxon>unclassified sequences</taxon>
        <taxon>metagenomes</taxon>
        <taxon>organismal metagenomes</taxon>
    </lineage>
</organism>
<dbReference type="AlphaFoldDB" id="A0A6C0H464"/>
<accession>A0A6C0H464</accession>